<dbReference type="SMART" id="SM00338">
    <property type="entry name" value="BRLZ"/>
    <property type="match status" value="1"/>
</dbReference>
<dbReference type="PROSITE" id="PS50217">
    <property type="entry name" value="BZIP"/>
    <property type="match status" value="1"/>
</dbReference>
<dbReference type="InterPro" id="IPR044759">
    <property type="entry name" value="bZIP_RF2"/>
</dbReference>
<evidence type="ECO:0000256" key="7">
    <source>
        <dbReference type="ARBA" id="ARBA00054342"/>
    </source>
</evidence>
<dbReference type="PANTHER" id="PTHR13690:SF124">
    <property type="entry name" value="TRANSCRIPTION FACTOR RF2A"/>
    <property type="match status" value="1"/>
</dbReference>
<evidence type="ECO:0000256" key="6">
    <source>
        <dbReference type="ARBA" id="ARBA00023242"/>
    </source>
</evidence>
<sequence length="237" mass="25307">MNKDTSPVQGGGVGTHYAAYGSPSGGCANGGPLAAVVVVVIAGTAGRSRRSSSASPTTSPSTATSPSSTQRGEKDISIASYRQSLPCMGRIWANRQSAARSKERKLRYIAELERKVQALKTEATTLSAQLTLLQRDTSGLTAENNELKLRLQTMEQQVHLQDEFERFMQGLGYGCSRHTQSQSGKEKTFYTAKRPSTTVRSGKSKKSMTSMNPLDAADALPQDDDSDTSTPADSGLP</sequence>
<evidence type="ECO:0000259" key="10">
    <source>
        <dbReference type="PROSITE" id="PS50217"/>
    </source>
</evidence>
<keyword evidence="6" id="KW-0539">Nucleus</keyword>
<dbReference type="Pfam" id="PF00170">
    <property type="entry name" value="bZIP_1"/>
    <property type="match status" value="1"/>
</dbReference>
<dbReference type="GO" id="GO:0003700">
    <property type="term" value="F:DNA-binding transcription factor activity"/>
    <property type="evidence" value="ECO:0007669"/>
    <property type="project" value="InterPro"/>
</dbReference>
<dbReference type="CDD" id="cd14703">
    <property type="entry name" value="bZIP_plant_RF2"/>
    <property type="match status" value="1"/>
</dbReference>
<dbReference type="GO" id="GO:0003677">
    <property type="term" value="F:DNA binding"/>
    <property type="evidence" value="ECO:0007669"/>
    <property type="project" value="UniProtKB-KW"/>
</dbReference>
<comment type="function">
    <text evidence="7">Transcription factor probably involved in vascular development and shoot tissue organization. Binds to the DNA sequence 5'-CCGAGTGTGCCCCTGG-3' present in the promoter region Box II of the phloem-specific rice tungro bacilliform virus (RTBV) promoter. May regulate tissue-specific expression of the RTBV promoter and virus replication.</text>
</comment>
<comment type="subcellular location">
    <subcellularLocation>
        <location evidence="1">Nucleus</location>
    </subcellularLocation>
</comment>
<name>A0A6V7QV83_ANACO</name>
<evidence type="ECO:0000256" key="3">
    <source>
        <dbReference type="ARBA" id="ARBA00023015"/>
    </source>
</evidence>
<dbReference type="GO" id="GO:0005634">
    <property type="term" value="C:nucleus"/>
    <property type="evidence" value="ECO:0007669"/>
    <property type="project" value="UniProtKB-SubCell"/>
</dbReference>
<keyword evidence="8" id="KW-0175">Coiled coil</keyword>
<reference evidence="11" key="1">
    <citation type="submission" date="2020-07" db="EMBL/GenBank/DDBJ databases">
        <authorList>
            <person name="Lin J."/>
        </authorList>
    </citation>
    <scope>NUCLEOTIDE SEQUENCE</scope>
</reference>
<evidence type="ECO:0000256" key="1">
    <source>
        <dbReference type="ARBA" id="ARBA00004123"/>
    </source>
</evidence>
<comment type="similarity">
    <text evidence="2">Belongs to the bZIP family.</text>
</comment>
<gene>
    <name evidence="11" type="ORF">CB5_LOCUS30294</name>
</gene>
<feature type="compositionally biased region" description="Polar residues" evidence="9">
    <location>
        <begin position="194"/>
        <end position="212"/>
    </location>
</feature>
<evidence type="ECO:0000256" key="9">
    <source>
        <dbReference type="SAM" id="MobiDB-lite"/>
    </source>
</evidence>
<feature type="domain" description="BZIP" evidence="10">
    <location>
        <begin position="90"/>
        <end position="147"/>
    </location>
</feature>
<evidence type="ECO:0000256" key="5">
    <source>
        <dbReference type="ARBA" id="ARBA00023163"/>
    </source>
</evidence>
<keyword evidence="4" id="KW-0238">DNA-binding</keyword>
<feature type="region of interest" description="Disordered" evidence="9">
    <location>
        <begin position="47"/>
        <end position="74"/>
    </location>
</feature>
<dbReference type="Gene3D" id="1.20.5.170">
    <property type="match status" value="1"/>
</dbReference>
<organism evidence="11">
    <name type="scientific">Ananas comosus var. bracteatus</name>
    <name type="common">red pineapple</name>
    <dbReference type="NCBI Taxonomy" id="296719"/>
    <lineage>
        <taxon>Eukaryota</taxon>
        <taxon>Viridiplantae</taxon>
        <taxon>Streptophyta</taxon>
        <taxon>Embryophyta</taxon>
        <taxon>Tracheophyta</taxon>
        <taxon>Spermatophyta</taxon>
        <taxon>Magnoliopsida</taxon>
        <taxon>Liliopsida</taxon>
        <taxon>Poales</taxon>
        <taxon>Bromeliaceae</taxon>
        <taxon>Bromelioideae</taxon>
        <taxon>Ananas</taxon>
    </lineage>
</organism>
<evidence type="ECO:0000313" key="11">
    <source>
        <dbReference type="EMBL" id="CAD1847083.1"/>
    </source>
</evidence>
<dbReference type="PANTHER" id="PTHR13690">
    <property type="entry name" value="TRANSCRIPTION FACTOR POSF21-RELATED"/>
    <property type="match status" value="1"/>
</dbReference>
<dbReference type="EMBL" id="CAJEUB010000034">
    <property type="protein sequence ID" value="CAD1847083.1"/>
    <property type="molecule type" value="Genomic_DNA"/>
</dbReference>
<protein>
    <recommendedName>
        <fullName evidence="10">BZIP domain-containing protein</fullName>
    </recommendedName>
</protein>
<dbReference type="AlphaFoldDB" id="A0A6V7QV83"/>
<dbReference type="SUPFAM" id="SSF57959">
    <property type="entry name" value="Leucine zipper domain"/>
    <property type="match status" value="1"/>
</dbReference>
<accession>A0A6V7QV83</accession>
<dbReference type="InterPro" id="IPR004827">
    <property type="entry name" value="bZIP"/>
</dbReference>
<keyword evidence="3" id="KW-0805">Transcription regulation</keyword>
<feature type="compositionally biased region" description="Low complexity" evidence="9">
    <location>
        <begin position="47"/>
        <end position="69"/>
    </location>
</feature>
<evidence type="ECO:0000256" key="8">
    <source>
        <dbReference type="SAM" id="Coils"/>
    </source>
</evidence>
<dbReference type="InterPro" id="IPR046347">
    <property type="entry name" value="bZIP_sf"/>
</dbReference>
<proteinExistence type="inferred from homology"/>
<keyword evidence="5" id="KW-0804">Transcription</keyword>
<evidence type="ECO:0000256" key="4">
    <source>
        <dbReference type="ARBA" id="ARBA00023125"/>
    </source>
</evidence>
<feature type="coiled-coil region" evidence="8">
    <location>
        <begin position="102"/>
        <end position="157"/>
    </location>
</feature>
<evidence type="ECO:0000256" key="2">
    <source>
        <dbReference type="ARBA" id="ARBA00007163"/>
    </source>
</evidence>
<dbReference type="FunFam" id="1.20.5.170:FF:000009">
    <property type="entry name" value="probable transcription factor PosF21"/>
    <property type="match status" value="1"/>
</dbReference>
<feature type="region of interest" description="Disordered" evidence="9">
    <location>
        <begin position="176"/>
        <end position="237"/>
    </location>
</feature>